<feature type="transmembrane region" description="Helical" evidence="1">
    <location>
        <begin position="281"/>
        <end position="301"/>
    </location>
</feature>
<evidence type="ECO:0000313" key="3">
    <source>
        <dbReference type="Proteomes" id="UP001501509"/>
    </source>
</evidence>
<accession>A0ABP6BVY8</accession>
<feature type="transmembrane region" description="Helical" evidence="1">
    <location>
        <begin position="77"/>
        <end position="96"/>
    </location>
</feature>
<feature type="transmembrane region" description="Helical" evidence="1">
    <location>
        <begin position="325"/>
        <end position="346"/>
    </location>
</feature>
<keyword evidence="1" id="KW-0812">Transmembrane</keyword>
<feature type="transmembrane region" description="Helical" evidence="1">
    <location>
        <begin position="160"/>
        <end position="183"/>
    </location>
</feature>
<comment type="caution">
    <text evidence="2">The sequence shown here is derived from an EMBL/GenBank/DDBJ whole genome shotgun (WGS) entry which is preliminary data.</text>
</comment>
<gene>
    <name evidence="2" type="ORF">GCM10010411_24180</name>
</gene>
<feature type="transmembrane region" description="Helical" evidence="1">
    <location>
        <begin position="247"/>
        <end position="269"/>
    </location>
</feature>
<dbReference type="RefSeq" id="WP_344540494.1">
    <property type="nucleotide sequence ID" value="NZ_BAAATD010000003.1"/>
</dbReference>
<keyword evidence="1" id="KW-1133">Transmembrane helix</keyword>
<evidence type="ECO:0008006" key="4">
    <source>
        <dbReference type="Google" id="ProtNLM"/>
    </source>
</evidence>
<evidence type="ECO:0000256" key="1">
    <source>
        <dbReference type="SAM" id="Phobius"/>
    </source>
</evidence>
<keyword evidence="1" id="KW-0472">Membrane</keyword>
<dbReference type="Proteomes" id="UP001501509">
    <property type="component" value="Unassembled WGS sequence"/>
</dbReference>
<dbReference type="EMBL" id="BAAATD010000003">
    <property type="protein sequence ID" value="GAA2590437.1"/>
    <property type="molecule type" value="Genomic_DNA"/>
</dbReference>
<feature type="transmembrane region" description="Helical" evidence="1">
    <location>
        <begin position="20"/>
        <end position="41"/>
    </location>
</feature>
<evidence type="ECO:0000313" key="2">
    <source>
        <dbReference type="EMBL" id="GAA2590437.1"/>
    </source>
</evidence>
<name>A0ABP6BVY8_9ACTN</name>
<feature type="transmembrane region" description="Helical" evidence="1">
    <location>
        <begin position="209"/>
        <end position="235"/>
    </location>
</feature>
<reference evidence="3" key="1">
    <citation type="journal article" date="2019" name="Int. J. Syst. Evol. Microbiol.">
        <title>The Global Catalogue of Microorganisms (GCM) 10K type strain sequencing project: providing services to taxonomists for standard genome sequencing and annotation.</title>
        <authorList>
            <consortium name="The Broad Institute Genomics Platform"/>
            <consortium name="The Broad Institute Genome Sequencing Center for Infectious Disease"/>
            <person name="Wu L."/>
            <person name="Ma J."/>
        </authorList>
    </citation>
    <scope>NUCLEOTIDE SEQUENCE [LARGE SCALE GENOMIC DNA]</scope>
    <source>
        <strain evidence="3">JCM 6833</strain>
    </source>
</reference>
<sequence length="366" mass="37813">MIDTSQGAAPVTDRPPLLPALLLLAVLPAGLLVMLIDLLAYTRTKATLPGARPNVNADAVGPALAAFADFGPHRLTLIAGFFAAATLAFATLAWVLRRGAFRWPAALLLAAGTLTAAYLAGLFQVFAHDPVHDFTGQVVDTPGPGSATVPWAMDTLSPDWYIPALAAVLIAAAAAPVAACALLSRPRATSWIAGGRTVVVSVRAHRRSALLLTLMPATTPILYAAVNLVAIAAAAHAGDASDGAADISRRIAIAMTAVLAVVAAGWTILGVRLRYVRAWPASLPAAGALLVVHLLVLRLVWDYQPLGHTAFPDDQSGLLENRPSWHAPGLALTVGLAAVWPVAALLGMATAGRRSATAQDEDITPG</sequence>
<protein>
    <recommendedName>
        <fullName evidence="4">Integral membrane protein</fullName>
    </recommendedName>
</protein>
<keyword evidence="3" id="KW-1185">Reference proteome</keyword>
<proteinExistence type="predicted"/>
<organism evidence="2 3">
    <name type="scientific">Actinomadura fulvescens</name>
    <dbReference type="NCBI Taxonomy" id="46160"/>
    <lineage>
        <taxon>Bacteria</taxon>
        <taxon>Bacillati</taxon>
        <taxon>Actinomycetota</taxon>
        <taxon>Actinomycetes</taxon>
        <taxon>Streptosporangiales</taxon>
        <taxon>Thermomonosporaceae</taxon>
        <taxon>Actinomadura</taxon>
    </lineage>
</organism>
<feature type="transmembrane region" description="Helical" evidence="1">
    <location>
        <begin position="103"/>
        <end position="127"/>
    </location>
</feature>